<name>A0A372DNA6_9GAMM</name>
<comment type="caution">
    <text evidence="1">The sequence shown here is derived from an EMBL/GenBank/DDBJ whole genome shotgun (WGS) entry which is preliminary data.</text>
</comment>
<gene>
    <name evidence="1" type="ORF">D0Y53_04740</name>
</gene>
<accession>A0A372DNA6</accession>
<keyword evidence="2" id="KW-1185">Reference proteome</keyword>
<dbReference type="Proteomes" id="UP000262917">
    <property type="component" value="Unassembled WGS sequence"/>
</dbReference>
<evidence type="ECO:0000313" key="2">
    <source>
        <dbReference type="Proteomes" id="UP000262917"/>
    </source>
</evidence>
<dbReference type="AlphaFoldDB" id="A0A372DNA6"/>
<sequence length="88" mass="10029">MSVVHLRRVSPRNRDEGRARARVFGEAATDLYPGRPWGEVEPHMAGDWRAVRGNSPLSWAEVRGDAHAAWQVARLLREDRLRDDAPVF</sequence>
<reference evidence="1 2" key="1">
    <citation type="submission" date="2018-08" db="EMBL/GenBank/DDBJ databases">
        <title>Lysobacter weifangensis sp. nov., a new member of the family 'Xanthomonadaceae', isolated from soil in a farmland.</title>
        <authorList>
            <person name="Zhao H."/>
        </authorList>
    </citation>
    <scope>NUCLEOTIDE SEQUENCE [LARGE SCALE GENOMIC DNA]</scope>
    <source>
        <strain evidence="1 2">WF-2</strain>
    </source>
</reference>
<protein>
    <submittedName>
        <fullName evidence="1">Uncharacterized protein</fullName>
    </submittedName>
</protein>
<dbReference type="OrthoDB" id="6026172at2"/>
<evidence type="ECO:0000313" key="1">
    <source>
        <dbReference type="EMBL" id="RFP61051.1"/>
    </source>
</evidence>
<dbReference type="EMBL" id="QVPD01000004">
    <property type="protein sequence ID" value="RFP61051.1"/>
    <property type="molecule type" value="Genomic_DNA"/>
</dbReference>
<dbReference type="RefSeq" id="WP_117202078.1">
    <property type="nucleotide sequence ID" value="NZ_JBHTBK010000055.1"/>
</dbReference>
<proteinExistence type="predicted"/>
<organism evidence="1 2">
    <name type="scientific">Cognatiluteimonas weifangensis</name>
    <dbReference type="NCBI Taxonomy" id="2303539"/>
    <lineage>
        <taxon>Bacteria</taxon>
        <taxon>Pseudomonadati</taxon>
        <taxon>Pseudomonadota</taxon>
        <taxon>Gammaproteobacteria</taxon>
        <taxon>Lysobacterales</taxon>
        <taxon>Lysobacteraceae</taxon>
        <taxon>Cognatiluteimonas</taxon>
    </lineage>
</organism>